<evidence type="ECO:0000256" key="8">
    <source>
        <dbReference type="ARBA" id="ARBA00047391"/>
    </source>
</evidence>
<dbReference type="AlphaFoldDB" id="A0A840BPD6"/>
<dbReference type="GO" id="GO:0006525">
    <property type="term" value="P:arginine metabolic process"/>
    <property type="evidence" value="ECO:0007669"/>
    <property type="project" value="UniProtKB-KW"/>
</dbReference>
<dbReference type="InterPro" id="IPR006035">
    <property type="entry name" value="Ureohydrolase"/>
</dbReference>
<sequence length="332" mass="34803">MKDIAGPRDIGLLGIPLEAGGAVAGTLMGPAALRTAGLAARLTGLGHRVHDHGDVTPAAVADRDLPAELAARCRSAGTVAGFVRAAHERALSILEAGRMPVFMGGDHSISMGTVSAVARHCAATGRDLVLLWLDAHADFNTPATSPSGNIHGMPVAMLCGDESLRPLLGEHRFPPLAPENVHLFGLRSIDQEERRAIALNGLDGIDMRLVDEFGVSVLLRRILADLDPARTHLHVSLDVDFLDPEVAPGAGTPVPGGATYREAHLVMEMLHDSGLVGSLDIVELNPFLDERGRSAVVLAELTASLFGRSVLDRPAGQRGIARAAATFAETTS</sequence>
<keyword evidence="5 10" id="KW-0479">Metal-binding</keyword>
<dbReference type="Pfam" id="PF00491">
    <property type="entry name" value="Arginase"/>
    <property type="match status" value="1"/>
</dbReference>
<dbReference type="GO" id="GO:0030145">
    <property type="term" value="F:manganese ion binding"/>
    <property type="evidence" value="ECO:0007669"/>
    <property type="project" value="TreeGrafter"/>
</dbReference>
<dbReference type="PIRSF" id="PIRSF036979">
    <property type="entry name" value="Arginase"/>
    <property type="match status" value="1"/>
</dbReference>
<evidence type="ECO:0000256" key="9">
    <source>
        <dbReference type="NCBIfam" id="TIGR01229"/>
    </source>
</evidence>
<dbReference type="FunFam" id="3.40.800.10:FF:000012">
    <property type="entry name" value="Arginase"/>
    <property type="match status" value="1"/>
</dbReference>
<feature type="binding site" evidence="10">
    <location>
        <position position="107"/>
    </location>
    <ligand>
        <name>Mn(2+)</name>
        <dbReference type="ChEBI" id="CHEBI:29035"/>
        <label>1</label>
    </ligand>
</feature>
<feature type="binding site" evidence="10">
    <location>
        <position position="240"/>
    </location>
    <ligand>
        <name>Mn(2+)</name>
        <dbReference type="ChEBI" id="CHEBI:29035"/>
        <label>1</label>
    </ligand>
</feature>
<dbReference type="EC" id="3.5.3.1" evidence="2 9"/>
<evidence type="ECO:0000256" key="2">
    <source>
        <dbReference type="ARBA" id="ARBA00012168"/>
    </source>
</evidence>
<dbReference type="SUPFAM" id="SSF52768">
    <property type="entry name" value="Arginase/deacetylase"/>
    <property type="match status" value="1"/>
</dbReference>
<comment type="pathway">
    <text evidence="1">Nitrogen metabolism; urea cycle; L-ornithine and urea from L-arginine: step 1/1.</text>
</comment>
<comment type="similarity">
    <text evidence="11 12">Belongs to the arginase family.</text>
</comment>
<dbReference type="InterPro" id="IPR023696">
    <property type="entry name" value="Ureohydrolase_dom_sf"/>
</dbReference>
<dbReference type="Gene3D" id="3.40.800.10">
    <property type="entry name" value="Ureohydrolase domain"/>
    <property type="match status" value="1"/>
</dbReference>
<evidence type="ECO:0000256" key="11">
    <source>
        <dbReference type="PROSITE-ProRule" id="PRU00742"/>
    </source>
</evidence>
<dbReference type="CDD" id="cd09989">
    <property type="entry name" value="Arginase"/>
    <property type="match status" value="1"/>
</dbReference>
<evidence type="ECO:0000256" key="12">
    <source>
        <dbReference type="RuleBase" id="RU003684"/>
    </source>
</evidence>
<dbReference type="PROSITE" id="PS01053">
    <property type="entry name" value="ARGINASE_1"/>
    <property type="match status" value="1"/>
</dbReference>
<dbReference type="GO" id="GO:0004053">
    <property type="term" value="F:arginase activity"/>
    <property type="evidence" value="ECO:0007669"/>
    <property type="project" value="UniProtKB-UniRule"/>
</dbReference>
<evidence type="ECO:0000256" key="10">
    <source>
        <dbReference type="PIRSR" id="PIRSR036979-1"/>
    </source>
</evidence>
<reference evidence="14 15" key="1">
    <citation type="submission" date="2020-08" db="EMBL/GenBank/DDBJ databases">
        <title>Genomic Encyclopedia of Type Strains, Phase IV (KMG-IV): sequencing the most valuable type-strain genomes for metagenomic binning, comparative biology and taxonomic classification.</title>
        <authorList>
            <person name="Goeker M."/>
        </authorList>
    </citation>
    <scope>NUCLEOTIDE SEQUENCE [LARGE SCALE GENOMIC DNA]</scope>
    <source>
        <strain evidence="14 15">DSM 103737</strain>
    </source>
</reference>
<evidence type="ECO:0000256" key="13">
    <source>
        <dbReference type="RuleBase" id="RU361159"/>
    </source>
</evidence>
<dbReference type="PANTHER" id="PTHR43782">
    <property type="entry name" value="ARGINASE"/>
    <property type="match status" value="1"/>
</dbReference>
<dbReference type="Proteomes" id="UP000577362">
    <property type="component" value="Unassembled WGS sequence"/>
</dbReference>
<comment type="caution">
    <text evidence="14">The sequence shown here is derived from an EMBL/GenBank/DDBJ whole genome shotgun (WGS) entry which is preliminary data.</text>
</comment>
<dbReference type="GO" id="GO:0000050">
    <property type="term" value="P:urea cycle"/>
    <property type="evidence" value="ECO:0007669"/>
    <property type="project" value="UniProtKB-UniPathway"/>
</dbReference>
<evidence type="ECO:0000256" key="1">
    <source>
        <dbReference type="ARBA" id="ARBA00005098"/>
    </source>
</evidence>
<dbReference type="InterPro" id="IPR014033">
    <property type="entry name" value="Arginase"/>
</dbReference>
<dbReference type="GO" id="GO:0005737">
    <property type="term" value="C:cytoplasm"/>
    <property type="evidence" value="ECO:0007669"/>
    <property type="project" value="TreeGrafter"/>
</dbReference>
<dbReference type="UniPathway" id="UPA00158">
    <property type="reaction ID" value="UER00270"/>
</dbReference>
<dbReference type="PANTHER" id="PTHR43782:SF3">
    <property type="entry name" value="ARGINASE"/>
    <property type="match status" value="1"/>
</dbReference>
<keyword evidence="15" id="KW-1185">Reference proteome</keyword>
<name>A0A840BPD6_9HYPH</name>
<feature type="binding site" evidence="10">
    <location>
        <position position="238"/>
    </location>
    <ligand>
        <name>Mn(2+)</name>
        <dbReference type="ChEBI" id="CHEBI:29035"/>
        <label>1</label>
    </ligand>
</feature>
<evidence type="ECO:0000313" key="14">
    <source>
        <dbReference type="EMBL" id="MBB4015175.1"/>
    </source>
</evidence>
<comment type="cofactor">
    <cofactor evidence="10 13">
        <name>Mn(2+)</name>
        <dbReference type="ChEBI" id="CHEBI:29035"/>
    </cofactor>
    <text evidence="10 13">Binds 2 manganese ions per subunit.</text>
</comment>
<dbReference type="RefSeq" id="WP_245303201.1">
    <property type="nucleotide sequence ID" value="NZ_JACIEN010000001.1"/>
</dbReference>
<dbReference type="NCBIfam" id="TIGR01229">
    <property type="entry name" value="rocF_arginase"/>
    <property type="match status" value="1"/>
</dbReference>
<evidence type="ECO:0000313" key="15">
    <source>
        <dbReference type="Proteomes" id="UP000577362"/>
    </source>
</evidence>
<evidence type="ECO:0000256" key="5">
    <source>
        <dbReference type="ARBA" id="ARBA00022723"/>
    </source>
</evidence>
<evidence type="ECO:0000256" key="3">
    <source>
        <dbReference type="ARBA" id="ARBA00018123"/>
    </source>
</evidence>
<dbReference type="InterPro" id="IPR020855">
    <property type="entry name" value="Ureohydrolase_Mn_BS"/>
</dbReference>
<feature type="binding site" evidence="10">
    <location>
        <position position="134"/>
    </location>
    <ligand>
        <name>Mn(2+)</name>
        <dbReference type="ChEBI" id="CHEBI:29035"/>
        <label>1</label>
    </ligand>
</feature>
<evidence type="ECO:0000256" key="4">
    <source>
        <dbReference type="ARBA" id="ARBA00022503"/>
    </source>
</evidence>
<evidence type="ECO:0000256" key="7">
    <source>
        <dbReference type="ARBA" id="ARBA00023211"/>
    </source>
</evidence>
<dbReference type="PROSITE" id="PS51409">
    <property type="entry name" value="ARGINASE_2"/>
    <property type="match status" value="1"/>
</dbReference>
<keyword evidence="6 12" id="KW-0378">Hydrolase</keyword>
<gene>
    <name evidence="14" type="ORF">GGR16_000181</name>
</gene>
<proteinExistence type="inferred from homology"/>
<keyword evidence="7 10" id="KW-0464">Manganese</keyword>
<dbReference type="EMBL" id="JACIEN010000001">
    <property type="protein sequence ID" value="MBB4015175.1"/>
    <property type="molecule type" value="Genomic_DNA"/>
</dbReference>
<accession>A0A840BPD6</accession>
<feature type="binding site" evidence="10">
    <location>
        <position position="136"/>
    </location>
    <ligand>
        <name>Mn(2+)</name>
        <dbReference type="ChEBI" id="CHEBI:29035"/>
        <label>1</label>
    </ligand>
</feature>
<evidence type="ECO:0000256" key="6">
    <source>
        <dbReference type="ARBA" id="ARBA00022801"/>
    </source>
</evidence>
<dbReference type="PRINTS" id="PR00116">
    <property type="entry name" value="ARGINASE"/>
</dbReference>
<protein>
    <recommendedName>
        <fullName evidence="3 9">Arginase</fullName>
        <ecNumber evidence="2 9">3.5.3.1</ecNumber>
    </recommendedName>
</protein>
<comment type="catalytic activity">
    <reaction evidence="8 13">
        <text>L-arginine + H2O = urea + L-ornithine</text>
        <dbReference type="Rhea" id="RHEA:20569"/>
        <dbReference type="ChEBI" id="CHEBI:15377"/>
        <dbReference type="ChEBI" id="CHEBI:16199"/>
        <dbReference type="ChEBI" id="CHEBI:32682"/>
        <dbReference type="ChEBI" id="CHEBI:46911"/>
        <dbReference type="EC" id="3.5.3.1"/>
    </reaction>
</comment>
<keyword evidence="4 13" id="KW-0056">Arginine metabolism</keyword>
<feature type="binding site" evidence="10">
    <location>
        <position position="138"/>
    </location>
    <ligand>
        <name>Mn(2+)</name>
        <dbReference type="ChEBI" id="CHEBI:29035"/>
        <label>1</label>
    </ligand>
</feature>
<organism evidence="14 15">
    <name type="scientific">Chelatococcus caeni</name>
    <dbReference type="NCBI Taxonomy" id="1348468"/>
    <lineage>
        <taxon>Bacteria</taxon>
        <taxon>Pseudomonadati</taxon>
        <taxon>Pseudomonadota</taxon>
        <taxon>Alphaproteobacteria</taxon>
        <taxon>Hyphomicrobiales</taxon>
        <taxon>Chelatococcaceae</taxon>
        <taxon>Chelatococcus</taxon>
    </lineage>
</organism>